<organism evidence="4 5">
    <name type="scientific">Luedemannella flava</name>
    <dbReference type="NCBI Taxonomy" id="349316"/>
    <lineage>
        <taxon>Bacteria</taxon>
        <taxon>Bacillati</taxon>
        <taxon>Actinomycetota</taxon>
        <taxon>Actinomycetes</taxon>
        <taxon>Micromonosporales</taxon>
        <taxon>Micromonosporaceae</taxon>
        <taxon>Luedemannella</taxon>
    </lineage>
</organism>
<dbReference type="EMBL" id="BAAALT010000053">
    <property type="protein sequence ID" value="GAA1799585.1"/>
    <property type="molecule type" value="Genomic_DNA"/>
</dbReference>
<evidence type="ECO:0000259" key="3">
    <source>
        <dbReference type="SMART" id="SM00923"/>
    </source>
</evidence>
<keyword evidence="5" id="KW-1185">Reference proteome</keyword>
<evidence type="ECO:0000256" key="2">
    <source>
        <dbReference type="ARBA" id="ARBA00022553"/>
    </source>
</evidence>
<protein>
    <recommendedName>
        <fullName evidence="3">MbtH-like domain-containing protein</fullName>
    </recommendedName>
</protein>
<dbReference type="PANTHER" id="PTHR44845:SF6">
    <property type="entry name" value="BETA-ALANINE-ACTIVATING ENZYME"/>
    <property type="match status" value="1"/>
</dbReference>
<dbReference type="PANTHER" id="PTHR44845">
    <property type="entry name" value="CARRIER DOMAIN-CONTAINING PROTEIN"/>
    <property type="match status" value="1"/>
</dbReference>
<gene>
    <name evidence="4" type="ORF">GCM10009682_21510</name>
</gene>
<keyword evidence="2" id="KW-0597">Phosphoprotein</keyword>
<dbReference type="Pfam" id="PF00501">
    <property type="entry name" value="AMP-binding"/>
    <property type="match status" value="1"/>
</dbReference>
<dbReference type="InterPro" id="IPR038020">
    <property type="entry name" value="MbtH-like_sf"/>
</dbReference>
<dbReference type="Pfam" id="PF03621">
    <property type="entry name" value="MbtH"/>
    <property type="match status" value="1"/>
</dbReference>
<evidence type="ECO:0000256" key="1">
    <source>
        <dbReference type="ARBA" id="ARBA00022450"/>
    </source>
</evidence>
<dbReference type="Gene3D" id="3.90.820.10">
    <property type="entry name" value="Structural Genomics, Unknown Function 30-nov-00 1gh9 Mol_id"/>
    <property type="match status" value="1"/>
</dbReference>
<dbReference type="InterPro" id="IPR000873">
    <property type="entry name" value="AMP-dep_synth/lig_dom"/>
</dbReference>
<dbReference type="Gene3D" id="3.40.50.980">
    <property type="match status" value="1"/>
</dbReference>
<dbReference type="SUPFAM" id="SSF56801">
    <property type="entry name" value="Acetyl-CoA synthetase-like"/>
    <property type="match status" value="1"/>
</dbReference>
<keyword evidence="1" id="KW-0596">Phosphopantetheine</keyword>
<name>A0ABP4Y674_9ACTN</name>
<evidence type="ECO:0000313" key="5">
    <source>
        <dbReference type="Proteomes" id="UP001500218"/>
    </source>
</evidence>
<evidence type="ECO:0000313" key="4">
    <source>
        <dbReference type="EMBL" id="GAA1799585.1"/>
    </source>
</evidence>
<sequence>MSGHPGEQYYSVVVNDDGDHGRWPVGRKPPTGWRFDSFHGTAGACERHVTALAAVRYAPARGAGAARDADDRFAAVAERHPDATAIREGAAHLSYGELRAWVDGLAEALRAAGLRVGDGVVVHASGRAEAVAGLLAALRAGGVAAPARSDEAAYVLEAASGLVRPPAVSASIAPGSGVIVAAGDDAGVLLTQRNLVRLTQLPPLSAVPASRRSDDALSLAGAVRALLTGDALQPVVATTEDPPDGVTGWQDRGALWARAATPDDDQTLDLVGFPEAGVLTFKVDKTGGHPLPGATLYALDENLDPVRPGEAGRLHVGGPAVAAGYPDRPDLTVRRFLPDPFAGDGRRMFRTPLTVRQLPDGAWQPV</sequence>
<reference evidence="5" key="1">
    <citation type="journal article" date="2019" name="Int. J. Syst. Evol. Microbiol.">
        <title>The Global Catalogue of Microorganisms (GCM) 10K type strain sequencing project: providing services to taxonomists for standard genome sequencing and annotation.</title>
        <authorList>
            <consortium name="The Broad Institute Genomics Platform"/>
            <consortium name="The Broad Institute Genome Sequencing Center for Infectious Disease"/>
            <person name="Wu L."/>
            <person name="Ma J."/>
        </authorList>
    </citation>
    <scope>NUCLEOTIDE SEQUENCE [LARGE SCALE GENOMIC DNA]</scope>
    <source>
        <strain evidence="5">JCM 13250</strain>
    </source>
</reference>
<dbReference type="Gene3D" id="3.40.50.12780">
    <property type="entry name" value="N-terminal domain of ligase-like"/>
    <property type="match status" value="1"/>
</dbReference>
<dbReference type="SMART" id="SM00923">
    <property type="entry name" value="MbtH"/>
    <property type="match status" value="1"/>
</dbReference>
<dbReference type="SUPFAM" id="SSF160582">
    <property type="entry name" value="MbtH-like"/>
    <property type="match status" value="1"/>
</dbReference>
<dbReference type="InterPro" id="IPR042099">
    <property type="entry name" value="ANL_N_sf"/>
</dbReference>
<feature type="domain" description="MbtH-like" evidence="3">
    <location>
        <begin position="4"/>
        <end position="51"/>
    </location>
</feature>
<dbReference type="RefSeq" id="WP_344128963.1">
    <property type="nucleotide sequence ID" value="NZ_BAAALT010000053.1"/>
</dbReference>
<dbReference type="Proteomes" id="UP001500218">
    <property type="component" value="Unassembled WGS sequence"/>
</dbReference>
<comment type="caution">
    <text evidence="4">The sequence shown here is derived from an EMBL/GenBank/DDBJ whole genome shotgun (WGS) entry which is preliminary data.</text>
</comment>
<proteinExistence type="predicted"/>
<accession>A0ABP4Y674</accession>
<dbReference type="InterPro" id="IPR005153">
    <property type="entry name" value="MbtH-like_dom"/>
</dbReference>